<evidence type="ECO:0000256" key="9">
    <source>
        <dbReference type="SAM" id="Phobius"/>
    </source>
</evidence>
<dbReference type="GO" id="GO:0016579">
    <property type="term" value="P:protein deubiquitination"/>
    <property type="evidence" value="ECO:0007669"/>
    <property type="project" value="InterPro"/>
</dbReference>
<dbReference type="GO" id="GO:0004843">
    <property type="term" value="F:cysteine-type deubiquitinase activity"/>
    <property type="evidence" value="ECO:0007669"/>
    <property type="project" value="UniProtKB-EC"/>
</dbReference>
<evidence type="ECO:0000256" key="2">
    <source>
        <dbReference type="ARBA" id="ARBA00009085"/>
    </source>
</evidence>
<dbReference type="OrthoDB" id="2020758at2759"/>
<dbReference type="GO" id="GO:0005634">
    <property type="term" value="C:nucleus"/>
    <property type="evidence" value="ECO:0007669"/>
    <property type="project" value="TreeGrafter"/>
</dbReference>
<gene>
    <name evidence="11" type="ORF">AMS68_000034</name>
</gene>
<dbReference type="SUPFAM" id="SSF54001">
    <property type="entry name" value="Cysteine proteinases"/>
    <property type="match status" value="1"/>
</dbReference>
<dbReference type="PANTHER" id="PTHR24006">
    <property type="entry name" value="UBIQUITIN CARBOXYL-TERMINAL HYDROLASE"/>
    <property type="match status" value="1"/>
</dbReference>
<evidence type="ECO:0000256" key="3">
    <source>
        <dbReference type="ARBA" id="ARBA00012759"/>
    </source>
</evidence>
<feature type="transmembrane region" description="Helical" evidence="9">
    <location>
        <begin position="21"/>
        <end position="42"/>
    </location>
</feature>
<dbReference type="GO" id="GO:0006508">
    <property type="term" value="P:proteolysis"/>
    <property type="evidence" value="ECO:0007669"/>
    <property type="project" value="UniProtKB-KW"/>
</dbReference>
<dbReference type="Proteomes" id="UP000503462">
    <property type="component" value="Chromosome 1"/>
</dbReference>
<dbReference type="AlphaFoldDB" id="A0A6H0XIH3"/>
<dbReference type="GO" id="GO:0005829">
    <property type="term" value="C:cytosol"/>
    <property type="evidence" value="ECO:0007669"/>
    <property type="project" value="TreeGrafter"/>
</dbReference>
<evidence type="ECO:0000256" key="5">
    <source>
        <dbReference type="ARBA" id="ARBA00022786"/>
    </source>
</evidence>
<dbReference type="InterPro" id="IPR038765">
    <property type="entry name" value="Papain-like_cys_pep_sf"/>
</dbReference>
<dbReference type="PROSITE" id="PS00973">
    <property type="entry name" value="USP_2"/>
    <property type="match status" value="1"/>
</dbReference>
<evidence type="ECO:0000259" key="10">
    <source>
        <dbReference type="PROSITE" id="PS50235"/>
    </source>
</evidence>
<dbReference type="Gene3D" id="3.90.70.10">
    <property type="entry name" value="Cysteine proteinases"/>
    <property type="match status" value="2"/>
</dbReference>
<keyword evidence="9" id="KW-0812">Transmembrane</keyword>
<keyword evidence="7" id="KW-0788">Thiol protease</keyword>
<keyword evidence="6" id="KW-0378">Hydrolase</keyword>
<evidence type="ECO:0000256" key="8">
    <source>
        <dbReference type="SAM" id="MobiDB-lite"/>
    </source>
</evidence>
<dbReference type="EMBL" id="CP051139">
    <property type="protein sequence ID" value="QIW94516.1"/>
    <property type="molecule type" value="Genomic_DNA"/>
</dbReference>
<comment type="similarity">
    <text evidence="2">Belongs to the peptidase C19 family.</text>
</comment>
<evidence type="ECO:0000256" key="1">
    <source>
        <dbReference type="ARBA" id="ARBA00000707"/>
    </source>
</evidence>
<evidence type="ECO:0000256" key="7">
    <source>
        <dbReference type="ARBA" id="ARBA00022807"/>
    </source>
</evidence>
<accession>A0A6H0XIH3</accession>
<reference evidence="11 12" key="1">
    <citation type="journal article" date="2016" name="Sci. Rep.">
        <title>Peltaster fructicola genome reveals evolution from an invasive phytopathogen to an ectophytic parasite.</title>
        <authorList>
            <person name="Xu C."/>
            <person name="Chen H."/>
            <person name="Gleason M.L."/>
            <person name="Xu J.R."/>
            <person name="Liu H."/>
            <person name="Zhang R."/>
            <person name="Sun G."/>
        </authorList>
    </citation>
    <scope>NUCLEOTIDE SEQUENCE [LARGE SCALE GENOMIC DNA]</scope>
    <source>
        <strain evidence="11 12">LNHT1506</strain>
    </source>
</reference>
<dbReference type="CDD" id="cd02662">
    <property type="entry name" value="Peptidase_C19F"/>
    <property type="match status" value="1"/>
</dbReference>
<comment type="catalytic activity">
    <reaction evidence="1">
        <text>Thiol-dependent hydrolysis of ester, thioester, amide, peptide and isopeptide bonds formed by the C-terminal Gly of ubiquitin (a 76-residue protein attached to proteins as an intracellular targeting signal).</text>
        <dbReference type="EC" id="3.4.19.12"/>
    </reaction>
</comment>
<feature type="region of interest" description="Disordered" evidence="8">
    <location>
        <begin position="232"/>
        <end position="252"/>
    </location>
</feature>
<keyword evidence="12" id="KW-1185">Reference proteome</keyword>
<organism evidence="11 12">
    <name type="scientific">Peltaster fructicola</name>
    <dbReference type="NCBI Taxonomy" id="286661"/>
    <lineage>
        <taxon>Eukaryota</taxon>
        <taxon>Fungi</taxon>
        <taxon>Dikarya</taxon>
        <taxon>Ascomycota</taxon>
        <taxon>Pezizomycotina</taxon>
        <taxon>Dothideomycetes</taxon>
        <taxon>Dothideomycetes incertae sedis</taxon>
        <taxon>Peltaster</taxon>
    </lineage>
</organism>
<dbReference type="InterPro" id="IPR001394">
    <property type="entry name" value="Peptidase_C19_UCH"/>
</dbReference>
<dbReference type="InterPro" id="IPR050164">
    <property type="entry name" value="Peptidase_C19"/>
</dbReference>
<name>A0A6H0XIH3_9PEZI</name>
<dbReference type="PROSITE" id="PS50235">
    <property type="entry name" value="USP_3"/>
    <property type="match status" value="1"/>
</dbReference>
<dbReference type="PANTHER" id="PTHR24006:SF888">
    <property type="entry name" value="UBIQUITIN CARBOXYL-TERMINAL HYDROLASE 30"/>
    <property type="match status" value="1"/>
</dbReference>
<evidence type="ECO:0000313" key="12">
    <source>
        <dbReference type="Proteomes" id="UP000503462"/>
    </source>
</evidence>
<dbReference type="Pfam" id="PF00443">
    <property type="entry name" value="UCH"/>
    <property type="match status" value="1"/>
</dbReference>
<keyword evidence="9" id="KW-0472">Membrane</keyword>
<keyword evidence="4" id="KW-0645">Protease</keyword>
<proteinExistence type="inferred from homology"/>
<dbReference type="EC" id="3.4.19.12" evidence="3"/>
<evidence type="ECO:0000256" key="4">
    <source>
        <dbReference type="ARBA" id="ARBA00022670"/>
    </source>
</evidence>
<sequence length="626" mass="69690">MSSFQDQLDRLHHSKILSNDFSITTILSYSIALLFLLHQILYHFDIASLSLQDVLWNTLVRLTPSQLVLDAQQRNELGTQAVWSQTHAAKSDSMRRALGLSGRTLMEQIPGAAGIARRFSMAKATATTNAPAGLGNWDNSCYQNSVLQGLTALTSLESFLNRWRSASVTDSTLAALRETTDKLRDPSNNGRHIWTPAKLKSMSSWQQQDAQEYFSKIMDELDKDISKAQRADSVKHGLEAAGQEKTGSPDDTALARNPLEGLLSQKVACTTCGFSEGLSMIPFNCLTVPLGPGHLYSLQECLDDYTKLEPITEVECAKCTLLKAQRDFHKMIGGSSDHTDTQPQAALRAEMTKRLEEVERALDEDDLSDETLKQKCQISKANRVASTKTRQALIARAPKSLIVHVNRSVFSELTGMQSKNYARVQYPAVLDLGPWILGSQTSNVSAAGLPREDLWKYIYRLKAIVTHYGRHENGHYIAYRQSPDDEKQWWRLSDEDVSASSTEDVLDQGGVFMLFYEQVADITEIRQPALEVEAHTQVESDDKMLIDSVDDTPPLHAEMAELPQTGEPVTIYEETAPSEASTTEDEFEQEAPKSIPIASTSPFMMRTANDDINNDHWSPGRFIAAT</sequence>
<keyword evidence="9" id="KW-1133">Transmembrane helix</keyword>
<protein>
    <recommendedName>
        <fullName evidence="3">ubiquitinyl hydrolase 1</fullName>
        <ecNumber evidence="3">3.4.19.12</ecNumber>
    </recommendedName>
</protein>
<evidence type="ECO:0000313" key="11">
    <source>
        <dbReference type="EMBL" id="QIW94516.1"/>
    </source>
</evidence>
<feature type="domain" description="USP" evidence="10">
    <location>
        <begin position="132"/>
        <end position="519"/>
    </location>
</feature>
<dbReference type="InterPro" id="IPR028889">
    <property type="entry name" value="USP"/>
</dbReference>
<keyword evidence="5" id="KW-0833">Ubl conjugation pathway</keyword>
<evidence type="ECO:0000256" key="6">
    <source>
        <dbReference type="ARBA" id="ARBA00022801"/>
    </source>
</evidence>
<dbReference type="InterPro" id="IPR018200">
    <property type="entry name" value="USP_CS"/>
</dbReference>